<sequence>MANLHTPLLKESSCAANSNDIRNQLLVLSRRKLLKIHKNARLSSDEVLKSIEIMRSMQLDDMEKASHLLLMAREIQTKVHKKNNFIVRLRLD</sequence>
<protein>
    <submittedName>
        <fullName evidence="1">Uncharacterized protein</fullName>
    </submittedName>
</protein>
<comment type="caution">
    <text evidence="1">The sequence shown here is derived from an EMBL/GenBank/DDBJ whole genome shotgun (WGS) entry which is preliminary data.</text>
</comment>
<keyword evidence="2" id="KW-1185">Reference proteome</keyword>
<reference evidence="1" key="2">
    <citation type="submission" date="2022-01" db="EMBL/GenBank/DDBJ databases">
        <authorList>
            <person name="Yamashiro T."/>
            <person name="Shiraishi A."/>
            <person name="Satake H."/>
            <person name="Nakayama K."/>
        </authorList>
    </citation>
    <scope>NUCLEOTIDE SEQUENCE</scope>
</reference>
<gene>
    <name evidence="1" type="ORF">Tco_0978572</name>
</gene>
<evidence type="ECO:0000313" key="1">
    <source>
        <dbReference type="EMBL" id="GJT52415.1"/>
    </source>
</evidence>
<accession>A0ABQ5ENG1</accession>
<name>A0ABQ5ENG1_9ASTR</name>
<evidence type="ECO:0000313" key="2">
    <source>
        <dbReference type="Proteomes" id="UP001151760"/>
    </source>
</evidence>
<dbReference type="Proteomes" id="UP001151760">
    <property type="component" value="Unassembled WGS sequence"/>
</dbReference>
<organism evidence="1 2">
    <name type="scientific">Tanacetum coccineum</name>
    <dbReference type="NCBI Taxonomy" id="301880"/>
    <lineage>
        <taxon>Eukaryota</taxon>
        <taxon>Viridiplantae</taxon>
        <taxon>Streptophyta</taxon>
        <taxon>Embryophyta</taxon>
        <taxon>Tracheophyta</taxon>
        <taxon>Spermatophyta</taxon>
        <taxon>Magnoliopsida</taxon>
        <taxon>eudicotyledons</taxon>
        <taxon>Gunneridae</taxon>
        <taxon>Pentapetalae</taxon>
        <taxon>asterids</taxon>
        <taxon>campanulids</taxon>
        <taxon>Asterales</taxon>
        <taxon>Asteraceae</taxon>
        <taxon>Asteroideae</taxon>
        <taxon>Anthemideae</taxon>
        <taxon>Anthemidinae</taxon>
        <taxon>Tanacetum</taxon>
    </lineage>
</organism>
<proteinExistence type="predicted"/>
<reference evidence="1" key="1">
    <citation type="journal article" date="2022" name="Int. J. Mol. Sci.">
        <title>Draft Genome of Tanacetum Coccineum: Genomic Comparison of Closely Related Tanacetum-Family Plants.</title>
        <authorList>
            <person name="Yamashiro T."/>
            <person name="Shiraishi A."/>
            <person name="Nakayama K."/>
            <person name="Satake H."/>
        </authorList>
    </citation>
    <scope>NUCLEOTIDE SEQUENCE</scope>
</reference>
<dbReference type="EMBL" id="BQNB010016493">
    <property type="protein sequence ID" value="GJT52415.1"/>
    <property type="molecule type" value="Genomic_DNA"/>
</dbReference>